<evidence type="ECO:0000313" key="2">
    <source>
        <dbReference type="Proteomes" id="UP001189429"/>
    </source>
</evidence>
<accession>A0ABN9U8R1</accession>
<sequence>MPSALARDVRPIHPAATLLKHPGLADQTLRLAVSGLTDGSTMDDGLEVGSPLAANEFEEFERAFFPVGGSVSVALDYDEVEEYERGFLPEVADDVGDVHGFAEVQLADALTRDLQFRFKELDNSVDAIPTWCGFSVTGPAVYAADVDSVFVYFNFDHAMGDITRFYEDFLGEAQEYVGSLLLEFRACVQLVVHYNEYDVDNGVRIFV</sequence>
<protein>
    <submittedName>
        <fullName evidence="1">Uncharacterized protein</fullName>
    </submittedName>
</protein>
<keyword evidence="2" id="KW-1185">Reference proteome</keyword>
<comment type="caution">
    <text evidence="1">The sequence shown here is derived from an EMBL/GenBank/DDBJ whole genome shotgun (WGS) entry which is preliminary data.</text>
</comment>
<dbReference type="EMBL" id="CAUYUJ010015559">
    <property type="protein sequence ID" value="CAK0855509.1"/>
    <property type="molecule type" value="Genomic_DNA"/>
</dbReference>
<name>A0ABN9U8R1_9DINO</name>
<proteinExistence type="predicted"/>
<reference evidence="1" key="1">
    <citation type="submission" date="2023-10" db="EMBL/GenBank/DDBJ databases">
        <authorList>
            <person name="Chen Y."/>
            <person name="Shah S."/>
            <person name="Dougan E. K."/>
            <person name="Thang M."/>
            <person name="Chan C."/>
        </authorList>
    </citation>
    <scope>NUCLEOTIDE SEQUENCE [LARGE SCALE GENOMIC DNA]</scope>
</reference>
<evidence type="ECO:0000313" key="1">
    <source>
        <dbReference type="EMBL" id="CAK0855509.1"/>
    </source>
</evidence>
<dbReference type="Proteomes" id="UP001189429">
    <property type="component" value="Unassembled WGS sequence"/>
</dbReference>
<organism evidence="1 2">
    <name type="scientific">Prorocentrum cordatum</name>
    <dbReference type="NCBI Taxonomy" id="2364126"/>
    <lineage>
        <taxon>Eukaryota</taxon>
        <taxon>Sar</taxon>
        <taxon>Alveolata</taxon>
        <taxon>Dinophyceae</taxon>
        <taxon>Prorocentrales</taxon>
        <taxon>Prorocentraceae</taxon>
        <taxon>Prorocentrum</taxon>
    </lineage>
</organism>
<gene>
    <name evidence="1" type="ORF">PCOR1329_LOCUS46227</name>
</gene>